<dbReference type="Pfam" id="PF06574">
    <property type="entry name" value="FAD_syn"/>
    <property type="match status" value="2"/>
</dbReference>
<dbReference type="Gene3D" id="2.40.30.30">
    <property type="entry name" value="Riboflavin kinase-like"/>
    <property type="match status" value="1"/>
</dbReference>
<dbReference type="GO" id="GO:0009231">
    <property type="term" value="P:riboflavin biosynthetic process"/>
    <property type="evidence" value="ECO:0007669"/>
    <property type="project" value="InterPro"/>
</dbReference>
<keyword evidence="12" id="KW-0511">Multifunctional enzyme</keyword>
<keyword evidence="8 15" id="KW-0547">Nucleotide-binding</keyword>
<dbReference type="EMBL" id="JADOES010000041">
    <property type="protein sequence ID" value="MBT9317224.1"/>
    <property type="molecule type" value="Genomic_DNA"/>
</dbReference>
<keyword evidence="7 15" id="KW-0548">Nucleotidyltransferase</keyword>
<evidence type="ECO:0000256" key="4">
    <source>
        <dbReference type="ARBA" id="ARBA00022630"/>
    </source>
</evidence>
<organism evidence="17 18">
    <name type="scientific">Leptothoe spongobia TAU-MAC 1115</name>
    <dbReference type="NCBI Taxonomy" id="1967444"/>
    <lineage>
        <taxon>Bacteria</taxon>
        <taxon>Bacillati</taxon>
        <taxon>Cyanobacteriota</taxon>
        <taxon>Cyanophyceae</taxon>
        <taxon>Nodosilineales</taxon>
        <taxon>Cymatolegaceae</taxon>
        <taxon>Leptothoe</taxon>
        <taxon>Leptothoe spongobia</taxon>
    </lineage>
</organism>
<evidence type="ECO:0000256" key="2">
    <source>
        <dbReference type="ARBA" id="ARBA00004726"/>
    </source>
</evidence>
<dbReference type="EC" id="2.7.7.2" evidence="15"/>
<dbReference type="GO" id="GO:0006747">
    <property type="term" value="P:FAD biosynthetic process"/>
    <property type="evidence" value="ECO:0007669"/>
    <property type="project" value="UniProtKB-UniRule"/>
</dbReference>
<evidence type="ECO:0000256" key="15">
    <source>
        <dbReference type="PIRNR" id="PIRNR004491"/>
    </source>
</evidence>
<dbReference type="Pfam" id="PF01687">
    <property type="entry name" value="Flavokinase"/>
    <property type="match status" value="1"/>
</dbReference>
<keyword evidence="18" id="KW-1185">Reference proteome</keyword>
<reference evidence="17" key="2">
    <citation type="journal article" date="2021" name="Mar. Drugs">
        <title>Genome Reduction and Secondary Metabolism of the Marine Sponge-Associated Cyanobacterium Leptothoe.</title>
        <authorList>
            <person name="Konstantinou D."/>
            <person name="Popin R.V."/>
            <person name="Fewer D.P."/>
            <person name="Sivonen K."/>
            <person name="Gkelis S."/>
        </authorList>
    </citation>
    <scope>NUCLEOTIDE SEQUENCE</scope>
    <source>
        <strain evidence="17">TAU-MAC 1115</strain>
    </source>
</reference>
<dbReference type="GO" id="GO:0005524">
    <property type="term" value="F:ATP binding"/>
    <property type="evidence" value="ECO:0007669"/>
    <property type="project" value="UniProtKB-UniRule"/>
</dbReference>
<dbReference type="SUPFAM" id="SSF82114">
    <property type="entry name" value="Riboflavin kinase-like"/>
    <property type="match status" value="1"/>
</dbReference>
<evidence type="ECO:0000256" key="9">
    <source>
        <dbReference type="ARBA" id="ARBA00022777"/>
    </source>
</evidence>
<proteinExistence type="inferred from homology"/>
<evidence type="ECO:0000313" key="18">
    <source>
        <dbReference type="Proteomes" id="UP000717364"/>
    </source>
</evidence>
<dbReference type="PANTHER" id="PTHR22749">
    <property type="entry name" value="RIBOFLAVIN KINASE/FMN ADENYLYLTRANSFERASE"/>
    <property type="match status" value="1"/>
</dbReference>
<dbReference type="InterPro" id="IPR023465">
    <property type="entry name" value="Riboflavin_kinase_dom_sf"/>
</dbReference>
<protein>
    <recommendedName>
        <fullName evidence="15">Riboflavin biosynthesis protein</fullName>
    </recommendedName>
    <domain>
        <recommendedName>
            <fullName evidence="15">Riboflavin kinase</fullName>
            <ecNumber evidence="15">2.7.1.26</ecNumber>
        </recommendedName>
        <alternativeName>
            <fullName evidence="15">Flavokinase</fullName>
        </alternativeName>
    </domain>
    <domain>
        <recommendedName>
            <fullName evidence="15">FMN adenylyltransferase</fullName>
            <ecNumber evidence="15">2.7.7.2</ecNumber>
        </recommendedName>
        <alternativeName>
            <fullName evidence="15">FAD pyrophosphorylase</fullName>
        </alternativeName>
        <alternativeName>
            <fullName evidence="15">FAD synthase</fullName>
        </alternativeName>
    </domain>
</protein>
<dbReference type="GO" id="GO:0008531">
    <property type="term" value="F:riboflavin kinase activity"/>
    <property type="evidence" value="ECO:0007669"/>
    <property type="project" value="UniProtKB-UniRule"/>
</dbReference>
<dbReference type="Gene3D" id="3.40.50.620">
    <property type="entry name" value="HUPs"/>
    <property type="match status" value="1"/>
</dbReference>
<dbReference type="Proteomes" id="UP000717364">
    <property type="component" value="Unassembled WGS sequence"/>
</dbReference>
<dbReference type="FunFam" id="2.40.30.30:FF:000003">
    <property type="entry name" value="Riboflavin biosynthesis protein"/>
    <property type="match status" value="1"/>
</dbReference>
<comment type="similarity">
    <text evidence="15">Belongs to the ribF family.</text>
</comment>
<dbReference type="GO" id="GO:0009398">
    <property type="term" value="P:FMN biosynthetic process"/>
    <property type="evidence" value="ECO:0007669"/>
    <property type="project" value="UniProtKB-UniRule"/>
</dbReference>
<keyword evidence="10 15" id="KW-0274">FAD</keyword>
<evidence type="ECO:0000256" key="1">
    <source>
        <dbReference type="ARBA" id="ARBA00002121"/>
    </source>
</evidence>
<keyword evidence="11 15" id="KW-0067">ATP-binding</keyword>
<accession>A0A947DIE7</accession>
<evidence type="ECO:0000256" key="3">
    <source>
        <dbReference type="ARBA" id="ARBA00005201"/>
    </source>
</evidence>
<keyword evidence="4 15" id="KW-0285">Flavoprotein</keyword>
<dbReference type="InterPro" id="IPR002606">
    <property type="entry name" value="Riboflavin_kinase_bac"/>
</dbReference>
<comment type="catalytic activity">
    <reaction evidence="13 15">
        <text>riboflavin + ATP = FMN + ADP + H(+)</text>
        <dbReference type="Rhea" id="RHEA:14357"/>
        <dbReference type="ChEBI" id="CHEBI:15378"/>
        <dbReference type="ChEBI" id="CHEBI:30616"/>
        <dbReference type="ChEBI" id="CHEBI:57986"/>
        <dbReference type="ChEBI" id="CHEBI:58210"/>
        <dbReference type="ChEBI" id="CHEBI:456216"/>
        <dbReference type="EC" id="2.7.1.26"/>
    </reaction>
</comment>
<dbReference type="CDD" id="cd02064">
    <property type="entry name" value="FAD_synthetase_N"/>
    <property type="match status" value="1"/>
</dbReference>
<dbReference type="InterPro" id="IPR014729">
    <property type="entry name" value="Rossmann-like_a/b/a_fold"/>
</dbReference>
<comment type="pathway">
    <text evidence="2 15">Cofactor biosynthesis; FAD biosynthesis; FAD from FMN: step 1/1.</text>
</comment>
<dbReference type="NCBIfam" id="NF004160">
    <property type="entry name" value="PRK05627.1-3"/>
    <property type="match status" value="1"/>
</dbReference>
<dbReference type="GO" id="GO:0003919">
    <property type="term" value="F:FMN adenylyltransferase activity"/>
    <property type="evidence" value="ECO:0007669"/>
    <property type="project" value="UniProtKB-UniRule"/>
</dbReference>
<comment type="caution">
    <text evidence="17">The sequence shown here is derived from an EMBL/GenBank/DDBJ whole genome shotgun (WGS) entry which is preliminary data.</text>
</comment>
<reference evidence="17" key="1">
    <citation type="submission" date="2020-11" db="EMBL/GenBank/DDBJ databases">
        <authorList>
            <person name="Konstantinou D."/>
            <person name="Gkelis S."/>
            <person name="Popin R."/>
            <person name="Fewer D."/>
            <person name="Sivonen K."/>
        </authorList>
    </citation>
    <scope>NUCLEOTIDE SEQUENCE</scope>
    <source>
        <strain evidence="17">TAU-MAC 1115</strain>
    </source>
</reference>
<evidence type="ECO:0000256" key="5">
    <source>
        <dbReference type="ARBA" id="ARBA00022643"/>
    </source>
</evidence>
<evidence type="ECO:0000256" key="10">
    <source>
        <dbReference type="ARBA" id="ARBA00022827"/>
    </source>
</evidence>
<comment type="function">
    <text evidence="1">Catalyzes the phosphorylation of riboflavin to FMN followed by the adenylation of FMN to FAD.</text>
</comment>
<dbReference type="SMART" id="SM00904">
    <property type="entry name" value="Flavokinase"/>
    <property type="match status" value="1"/>
</dbReference>
<dbReference type="NCBIfam" id="TIGR00083">
    <property type="entry name" value="ribF"/>
    <property type="match status" value="1"/>
</dbReference>
<dbReference type="SUPFAM" id="SSF52374">
    <property type="entry name" value="Nucleotidylyl transferase"/>
    <property type="match status" value="2"/>
</dbReference>
<evidence type="ECO:0000256" key="12">
    <source>
        <dbReference type="ARBA" id="ARBA00023268"/>
    </source>
</evidence>
<sequence>MWITSSPTSAKKPTKIALGNFDGVHLGHQRVIEPVLTHKGGLPSLILAEDMCLQASSASGYSHLPGASKAVHFEQPTALGEAEWASVVTFFPHPKEFFSGQARPLLTPLEEKSRQLACLGVDQLVLLPFNAELANLDATAFVERVLIHDLQATHISVGSDFHFGKGRGGDAELLRAIATRHNIPVTIVPLHNDVEGRISSSRIREALTDGKLAKANHLLGRPYTLTGLVVLGKQLGRTIGFPTANLKLPSDKFIPRHGVYSVKAFGILPNQKPIFGVMNIGNRPTVAGQDLSVEVHLFDWEGDVYGKSVTVSLESFIRPEQKFNSLDALKEQISRDCETAKVRLQQMASAAT</sequence>
<evidence type="ECO:0000256" key="8">
    <source>
        <dbReference type="ARBA" id="ARBA00022741"/>
    </source>
</evidence>
<dbReference type="InterPro" id="IPR015865">
    <property type="entry name" value="Riboflavin_kinase_bac/euk"/>
</dbReference>
<name>A0A947DIE7_9CYAN</name>
<keyword evidence="9 15" id="KW-0418">Kinase</keyword>
<evidence type="ECO:0000256" key="6">
    <source>
        <dbReference type="ARBA" id="ARBA00022679"/>
    </source>
</evidence>
<gene>
    <name evidence="17" type="ORF">IXB50_17510</name>
</gene>
<evidence type="ECO:0000256" key="14">
    <source>
        <dbReference type="ARBA" id="ARBA00049494"/>
    </source>
</evidence>
<evidence type="ECO:0000259" key="16">
    <source>
        <dbReference type="SMART" id="SM00904"/>
    </source>
</evidence>
<keyword evidence="5 15" id="KW-0288">FMN</keyword>
<evidence type="ECO:0000256" key="13">
    <source>
        <dbReference type="ARBA" id="ARBA00047880"/>
    </source>
</evidence>
<dbReference type="EC" id="2.7.1.26" evidence="15"/>
<dbReference type="PANTHER" id="PTHR22749:SF6">
    <property type="entry name" value="RIBOFLAVIN KINASE"/>
    <property type="match status" value="1"/>
</dbReference>
<feature type="domain" description="Riboflavin kinase" evidence="16">
    <location>
        <begin position="218"/>
        <end position="345"/>
    </location>
</feature>
<evidence type="ECO:0000313" key="17">
    <source>
        <dbReference type="EMBL" id="MBT9317224.1"/>
    </source>
</evidence>
<dbReference type="RefSeq" id="WP_215610292.1">
    <property type="nucleotide sequence ID" value="NZ_JADOES010000041.1"/>
</dbReference>
<dbReference type="InterPro" id="IPR015864">
    <property type="entry name" value="FAD_synthase"/>
</dbReference>
<dbReference type="InterPro" id="IPR023468">
    <property type="entry name" value="Riboflavin_kinase"/>
</dbReference>
<comment type="pathway">
    <text evidence="3 15">Cofactor biosynthesis; FMN biosynthesis; FMN from riboflavin (ATP route): step 1/1.</text>
</comment>
<evidence type="ECO:0000256" key="11">
    <source>
        <dbReference type="ARBA" id="ARBA00022840"/>
    </source>
</evidence>
<dbReference type="AlphaFoldDB" id="A0A947DIE7"/>
<keyword evidence="6 15" id="KW-0808">Transferase</keyword>
<dbReference type="PIRSF" id="PIRSF004491">
    <property type="entry name" value="FAD_Synth"/>
    <property type="match status" value="1"/>
</dbReference>
<comment type="catalytic activity">
    <reaction evidence="14 15">
        <text>FMN + ATP + H(+) = FAD + diphosphate</text>
        <dbReference type="Rhea" id="RHEA:17237"/>
        <dbReference type="ChEBI" id="CHEBI:15378"/>
        <dbReference type="ChEBI" id="CHEBI:30616"/>
        <dbReference type="ChEBI" id="CHEBI:33019"/>
        <dbReference type="ChEBI" id="CHEBI:57692"/>
        <dbReference type="ChEBI" id="CHEBI:58210"/>
        <dbReference type="EC" id="2.7.7.2"/>
    </reaction>
</comment>
<evidence type="ECO:0000256" key="7">
    <source>
        <dbReference type="ARBA" id="ARBA00022695"/>
    </source>
</evidence>